<dbReference type="Pfam" id="PF03364">
    <property type="entry name" value="Polyketide_cyc"/>
    <property type="match status" value="1"/>
</dbReference>
<dbReference type="CDD" id="cd07813">
    <property type="entry name" value="COQ10p_like"/>
    <property type="match status" value="1"/>
</dbReference>
<dbReference type="GO" id="GO:0048039">
    <property type="term" value="F:ubiquinone binding"/>
    <property type="evidence" value="ECO:0007669"/>
    <property type="project" value="InterPro"/>
</dbReference>
<dbReference type="InterPro" id="IPR044996">
    <property type="entry name" value="COQ10-like"/>
</dbReference>
<dbReference type="GO" id="GO:0045333">
    <property type="term" value="P:cellular respiration"/>
    <property type="evidence" value="ECO:0007669"/>
    <property type="project" value="InterPro"/>
</dbReference>
<organism evidence="2">
    <name type="scientific">bioreactor metagenome</name>
    <dbReference type="NCBI Taxonomy" id="1076179"/>
    <lineage>
        <taxon>unclassified sequences</taxon>
        <taxon>metagenomes</taxon>
        <taxon>ecological metagenomes</taxon>
    </lineage>
</organism>
<comment type="caution">
    <text evidence="2">The sequence shown here is derived from an EMBL/GenBank/DDBJ whole genome shotgun (WGS) entry which is preliminary data.</text>
</comment>
<reference evidence="2" key="1">
    <citation type="submission" date="2019-08" db="EMBL/GenBank/DDBJ databases">
        <authorList>
            <person name="Kucharzyk K."/>
            <person name="Murdoch R.W."/>
            <person name="Higgins S."/>
            <person name="Loffler F."/>
        </authorList>
    </citation>
    <scope>NUCLEOTIDE SEQUENCE</scope>
</reference>
<evidence type="ECO:0000259" key="1">
    <source>
        <dbReference type="Pfam" id="PF03364"/>
    </source>
</evidence>
<dbReference type="AlphaFoldDB" id="A0A645EU99"/>
<evidence type="ECO:0000313" key="2">
    <source>
        <dbReference type="EMBL" id="MPN05020.1"/>
    </source>
</evidence>
<dbReference type="PANTHER" id="PTHR12901:SF10">
    <property type="entry name" value="COENZYME Q-BINDING PROTEIN COQ10, MITOCHONDRIAL"/>
    <property type="match status" value="1"/>
</dbReference>
<proteinExistence type="predicted"/>
<accession>A0A645EU99</accession>
<feature type="domain" description="Coenzyme Q-binding protein COQ10 START" evidence="1">
    <location>
        <begin position="29"/>
        <end position="154"/>
    </location>
</feature>
<dbReference type="InterPro" id="IPR005031">
    <property type="entry name" value="COQ10_START"/>
</dbReference>
<dbReference type="PANTHER" id="PTHR12901">
    <property type="entry name" value="SPERM PROTEIN HOMOLOG"/>
    <property type="match status" value="1"/>
</dbReference>
<dbReference type="EMBL" id="VSSQ01050929">
    <property type="protein sequence ID" value="MPN05020.1"/>
    <property type="molecule type" value="Genomic_DNA"/>
</dbReference>
<gene>
    <name evidence="2" type="primary">ratA_1</name>
    <name evidence="2" type="ORF">SDC9_152269</name>
</gene>
<protein>
    <submittedName>
        <fullName evidence="2">Ribosome association toxin RatA</fullName>
    </submittedName>
</protein>
<sequence>MWGHSGGLAHQAGPAFFMKTVNKSVLIWYSPEEMFKLVTDVARYPEFLPWCDSARVVEEDEQGMTAEVGISLGGFHKSFVTRNTHETNRRVGMRLVKGPFSKLEGDWHFHPVGDGTQRACKVELQLTYGFDNMALSAIVGPVFDKIAASMVDAFIARAEKVYG</sequence>
<dbReference type="SUPFAM" id="SSF55961">
    <property type="entry name" value="Bet v1-like"/>
    <property type="match status" value="1"/>
</dbReference>
<name>A0A645EU99_9ZZZZ</name>
<dbReference type="Gene3D" id="3.30.530.20">
    <property type="match status" value="1"/>
</dbReference>
<dbReference type="InterPro" id="IPR023393">
    <property type="entry name" value="START-like_dom_sf"/>
</dbReference>